<dbReference type="GO" id="GO:0046872">
    <property type="term" value="F:metal ion binding"/>
    <property type="evidence" value="ECO:0007669"/>
    <property type="project" value="UniProtKB-KW"/>
</dbReference>
<comment type="cofactor">
    <cofactor evidence="1">
        <name>[3Fe-4S] cluster</name>
        <dbReference type="ChEBI" id="CHEBI:21137"/>
    </cofactor>
</comment>
<sequence>MAGWLGRKGASVRAIVDHERCEGHGRCFAVAPALFDVDDDGYSAIDEITVPAELEDDAREGASACPREAIQLVD</sequence>
<protein>
    <recommendedName>
        <fullName evidence="10">Ferredoxin</fullName>
    </recommendedName>
</protein>
<dbReference type="SUPFAM" id="SSF54862">
    <property type="entry name" value="4Fe-4S ferredoxins"/>
    <property type="match status" value="1"/>
</dbReference>
<dbReference type="PANTHER" id="PTHR36923:SF3">
    <property type="entry name" value="FERREDOXIN"/>
    <property type="match status" value="1"/>
</dbReference>
<dbReference type="Gene3D" id="3.30.70.20">
    <property type="match status" value="1"/>
</dbReference>
<comment type="caution">
    <text evidence="8">The sequence shown here is derived from an EMBL/GenBank/DDBJ whole genome shotgun (WGS) entry which is preliminary data.</text>
</comment>
<organism evidence="8 9">
    <name type="scientific">Mycobacterium mantenii</name>
    <dbReference type="NCBI Taxonomy" id="560555"/>
    <lineage>
        <taxon>Bacteria</taxon>
        <taxon>Bacillati</taxon>
        <taxon>Actinomycetota</taxon>
        <taxon>Actinomycetes</taxon>
        <taxon>Mycobacteriales</taxon>
        <taxon>Mycobacteriaceae</taxon>
        <taxon>Mycobacterium</taxon>
        <taxon>Mycobacterium avium complex (MAC)</taxon>
    </lineage>
</organism>
<name>A0A1A2TNM7_MYCNT</name>
<evidence type="ECO:0000256" key="5">
    <source>
        <dbReference type="ARBA" id="ARBA00023004"/>
    </source>
</evidence>
<dbReference type="EMBL" id="LZJU01000052">
    <property type="protein sequence ID" value="OBH78038.1"/>
    <property type="molecule type" value="Genomic_DNA"/>
</dbReference>
<evidence type="ECO:0000256" key="4">
    <source>
        <dbReference type="ARBA" id="ARBA00022982"/>
    </source>
</evidence>
<evidence type="ECO:0008006" key="10">
    <source>
        <dbReference type="Google" id="ProtNLM"/>
    </source>
</evidence>
<evidence type="ECO:0000256" key="7">
    <source>
        <dbReference type="ARBA" id="ARBA00023291"/>
    </source>
</evidence>
<keyword evidence="7" id="KW-0003">3Fe-4S</keyword>
<proteinExistence type="predicted"/>
<dbReference type="PANTHER" id="PTHR36923">
    <property type="entry name" value="FERREDOXIN"/>
    <property type="match status" value="1"/>
</dbReference>
<dbReference type="InterPro" id="IPR051269">
    <property type="entry name" value="Fe-S_cluster_ET"/>
</dbReference>
<dbReference type="OrthoDB" id="3215519at2"/>
<evidence type="ECO:0000256" key="3">
    <source>
        <dbReference type="ARBA" id="ARBA00022723"/>
    </source>
</evidence>
<keyword evidence="2" id="KW-0813">Transport</keyword>
<evidence type="ECO:0000313" key="9">
    <source>
        <dbReference type="Proteomes" id="UP000092389"/>
    </source>
</evidence>
<reference evidence="8 9" key="1">
    <citation type="submission" date="2016-06" db="EMBL/GenBank/DDBJ databases">
        <authorList>
            <person name="Kjaerup R.B."/>
            <person name="Dalgaard T.S."/>
            <person name="Juul-Madsen H.R."/>
        </authorList>
    </citation>
    <scope>NUCLEOTIDE SEQUENCE [LARGE SCALE GENOMIC DNA]</scope>
    <source>
        <strain evidence="8 9">E152</strain>
    </source>
</reference>
<dbReference type="Proteomes" id="UP000092389">
    <property type="component" value="Unassembled WGS sequence"/>
</dbReference>
<keyword evidence="4" id="KW-0249">Electron transport</keyword>
<dbReference type="Pfam" id="PF13459">
    <property type="entry name" value="Fer4_15"/>
    <property type="match status" value="1"/>
</dbReference>
<keyword evidence="5" id="KW-0408">Iron</keyword>
<evidence type="ECO:0000256" key="1">
    <source>
        <dbReference type="ARBA" id="ARBA00001927"/>
    </source>
</evidence>
<evidence type="ECO:0000256" key="2">
    <source>
        <dbReference type="ARBA" id="ARBA00022448"/>
    </source>
</evidence>
<accession>A0A1A2TNM7</accession>
<keyword evidence="3" id="KW-0479">Metal-binding</keyword>
<keyword evidence="6" id="KW-0411">Iron-sulfur</keyword>
<gene>
    <name evidence="8" type="ORF">A5683_17440</name>
</gene>
<dbReference type="AlphaFoldDB" id="A0A1A2TNM7"/>
<evidence type="ECO:0000256" key="6">
    <source>
        <dbReference type="ARBA" id="ARBA00023014"/>
    </source>
</evidence>
<evidence type="ECO:0000313" key="8">
    <source>
        <dbReference type="EMBL" id="OBH78038.1"/>
    </source>
</evidence>
<dbReference type="GO" id="GO:0051538">
    <property type="term" value="F:3 iron, 4 sulfur cluster binding"/>
    <property type="evidence" value="ECO:0007669"/>
    <property type="project" value="UniProtKB-KW"/>
</dbReference>